<dbReference type="Proteomes" id="UP001216674">
    <property type="component" value="Unassembled WGS sequence"/>
</dbReference>
<gene>
    <name evidence="2" type="ORF">P3W85_27370</name>
</gene>
<sequence length="408" mass="46670">MEKSDKRIPFFEQRFIKPLWALRHGQQGCSIEDVDEFCISMARPAPLLRDQPPSPPAPPKPKEPKRPPKSLIEGFLEFREWMNAPPPKPVPTPAGKAAKMPRIKPFDLQDIPGAMDRIGWPMSAKVMRKWLAGDLNYANTDDGAKFGINQNGKPFPPNMIDTTMFKLDWILGFGRAREKYEQLVDEAIYSKKANNAIAKIFRRHQPSPCYRDAWKLCDGDMQKYHAEFQFQFVLIDAENTDKFIMFLRGAVMPHGLLMDDLYGSLGAFSLNAAIGGFFVGMVNDRRARVEILDISLYMRDVFTFHDRKESHLGGAIERGSQYLGHWNKKGFVIVPSATALGEVTTGDWIMAPIARNGMITEDGVYYPVRNRDYRDWQLEHNQGGDLILYSDRRLMRLPSPIVVEFDLW</sequence>
<evidence type="ECO:0000313" key="3">
    <source>
        <dbReference type="Proteomes" id="UP001216674"/>
    </source>
</evidence>
<reference evidence="2 3" key="1">
    <citation type="submission" date="2023-03" db="EMBL/GenBank/DDBJ databases">
        <title>Draft assemblies of triclosan tolerant bacteria isolated from returned activated sludge.</title>
        <authorList>
            <person name="Van Hamelsveld S."/>
        </authorList>
    </citation>
    <scope>NUCLEOTIDE SEQUENCE [LARGE SCALE GENOMIC DNA]</scope>
    <source>
        <strain evidence="2 3">GW210010_S58</strain>
    </source>
</reference>
<organism evidence="2 3">
    <name type="scientific">Cupriavidus basilensis</name>
    <dbReference type="NCBI Taxonomy" id="68895"/>
    <lineage>
        <taxon>Bacteria</taxon>
        <taxon>Pseudomonadati</taxon>
        <taxon>Pseudomonadota</taxon>
        <taxon>Betaproteobacteria</taxon>
        <taxon>Burkholderiales</taxon>
        <taxon>Burkholderiaceae</taxon>
        <taxon>Cupriavidus</taxon>
    </lineage>
</organism>
<comment type="caution">
    <text evidence="2">The sequence shown here is derived from an EMBL/GenBank/DDBJ whole genome shotgun (WGS) entry which is preliminary data.</text>
</comment>
<dbReference type="RefSeq" id="WP_276267053.1">
    <property type="nucleotide sequence ID" value="NZ_JARJLM010000450.1"/>
</dbReference>
<name>A0ABT6AVJ5_9BURK</name>
<proteinExistence type="predicted"/>
<dbReference type="EMBL" id="JARJLM010000450">
    <property type="protein sequence ID" value="MDF3836648.1"/>
    <property type="molecule type" value="Genomic_DNA"/>
</dbReference>
<evidence type="ECO:0000256" key="1">
    <source>
        <dbReference type="SAM" id="MobiDB-lite"/>
    </source>
</evidence>
<dbReference type="InterPro" id="IPR045646">
    <property type="entry name" value="DUF6402"/>
</dbReference>
<dbReference type="Pfam" id="PF19940">
    <property type="entry name" value="DUF6402"/>
    <property type="match status" value="1"/>
</dbReference>
<feature type="region of interest" description="Disordered" evidence="1">
    <location>
        <begin position="45"/>
        <end position="69"/>
    </location>
</feature>
<accession>A0ABT6AVJ5</accession>
<evidence type="ECO:0000313" key="2">
    <source>
        <dbReference type="EMBL" id="MDF3836648.1"/>
    </source>
</evidence>
<keyword evidence="3" id="KW-1185">Reference proteome</keyword>
<protein>
    <submittedName>
        <fullName evidence="2">DUF6402 family protein</fullName>
    </submittedName>
</protein>